<organism evidence="1 2">
    <name type="scientific">Rhabditophanes sp. KR3021</name>
    <dbReference type="NCBI Taxonomy" id="114890"/>
    <lineage>
        <taxon>Eukaryota</taxon>
        <taxon>Metazoa</taxon>
        <taxon>Ecdysozoa</taxon>
        <taxon>Nematoda</taxon>
        <taxon>Chromadorea</taxon>
        <taxon>Rhabditida</taxon>
        <taxon>Tylenchina</taxon>
        <taxon>Panagrolaimomorpha</taxon>
        <taxon>Strongyloidoidea</taxon>
        <taxon>Alloionematidae</taxon>
        <taxon>Rhabditophanes</taxon>
    </lineage>
</organism>
<dbReference type="WBParaSite" id="RSKR_0000169500.1">
    <property type="protein sequence ID" value="RSKR_0000169500.1"/>
    <property type="gene ID" value="RSKR_0000169500"/>
</dbReference>
<accession>A0AC35TKD7</accession>
<proteinExistence type="predicted"/>
<sequence>MLGLLYLMLKLEAEKLTTDTSSTLNPAMSMAKIRKARVSMNLRNYTSYQHTSDLAIRLSDDSFKYLGKVISLKHARSFVSDAKARGWKAYHKYKQYIQSCNVNGKDMDLHQRCPQIPRSHGKIYA</sequence>
<evidence type="ECO:0000313" key="1">
    <source>
        <dbReference type="Proteomes" id="UP000095286"/>
    </source>
</evidence>
<dbReference type="Proteomes" id="UP000095286">
    <property type="component" value="Unplaced"/>
</dbReference>
<name>A0AC35TKD7_9BILA</name>
<reference evidence="2" key="1">
    <citation type="submission" date="2016-11" db="UniProtKB">
        <authorList>
            <consortium name="WormBaseParasite"/>
        </authorList>
    </citation>
    <scope>IDENTIFICATION</scope>
    <source>
        <strain evidence="2">KR3021</strain>
    </source>
</reference>
<evidence type="ECO:0000313" key="2">
    <source>
        <dbReference type="WBParaSite" id="RSKR_0000169500.1"/>
    </source>
</evidence>
<protein>
    <submittedName>
        <fullName evidence="2">Xyloglucan:xyloglucosyl transferase</fullName>
    </submittedName>
</protein>